<evidence type="ECO:0000313" key="4">
    <source>
        <dbReference type="EMBL" id="JAT67212.1"/>
    </source>
</evidence>
<feature type="chain" id="PRO_5008901044" evidence="3">
    <location>
        <begin position="26"/>
        <end position="206"/>
    </location>
</feature>
<protein>
    <submittedName>
        <fullName evidence="4">Protein JTB</fullName>
    </submittedName>
</protein>
<accession>A0A1D1ZJS2</accession>
<proteinExistence type="predicted"/>
<feature type="signal peptide" evidence="3">
    <location>
        <begin position="1"/>
        <end position="25"/>
    </location>
</feature>
<feature type="region of interest" description="Disordered" evidence="1">
    <location>
        <begin position="45"/>
        <end position="76"/>
    </location>
</feature>
<dbReference type="InterPro" id="IPR008657">
    <property type="entry name" value="JTB"/>
</dbReference>
<feature type="compositionally biased region" description="Low complexity" evidence="1">
    <location>
        <begin position="66"/>
        <end position="76"/>
    </location>
</feature>
<gene>
    <name evidence="4" type="primary">Jtb</name>
    <name evidence="4" type="ORF">g.48876</name>
</gene>
<evidence type="ECO:0000256" key="2">
    <source>
        <dbReference type="SAM" id="Phobius"/>
    </source>
</evidence>
<keyword evidence="2" id="KW-0472">Membrane</keyword>
<dbReference type="Pfam" id="PF05439">
    <property type="entry name" value="JTB"/>
    <property type="match status" value="1"/>
</dbReference>
<reference evidence="4" key="1">
    <citation type="submission" date="2015-07" db="EMBL/GenBank/DDBJ databases">
        <title>Transcriptome Assembly of Anthurium amnicola.</title>
        <authorList>
            <person name="Suzuki J."/>
        </authorList>
    </citation>
    <scope>NUCLEOTIDE SEQUENCE</scope>
</reference>
<feature type="compositionally biased region" description="Polar residues" evidence="1">
    <location>
        <begin position="45"/>
        <end position="64"/>
    </location>
</feature>
<feature type="transmembrane region" description="Helical" evidence="2">
    <location>
        <begin position="164"/>
        <end position="184"/>
    </location>
</feature>
<organism evidence="4">
    <name type="scientific">Anthurium amnicola</name>
    <dbReference type="NCBI Taxonomy" id="1678845"/>
    <lineage>
        <taxon>Eukaryota</taxon>
        <taxon>Viridiplantae</taxon>
        <taxon>Streptophyta</taxon>
        <taxon>Embryophyta</taxon>
        <taxon>Tracheophyta</taxon>
        <taxon>Spermatophyta</taxon>
        <taxon>Magnoliopsida</taxon>
        <taxon>Liliopsida</taxon>
        <taxon>Araceae</taxon>
        <taxon>Pothoideae</taxon>
        <taxon>Potheae</taxon>
        <taxon>Anthurium</taxon>
    </lineage>
</organism>
<evidence type="ECO:0000256" key="1">
    <source>
        <dbReference type="SAM" id="MobiDB-lite"/>
    </source>
</evidence>
<dbReference type="EMBL" id="GDJX01000724">
    <property type="protein sequence ID" value="JAT67212.1"/>
    <property type="molecule type" value="Transcribed_RNA"/>
</dbReference>
<keyword evidence="3" id="KW-0732">Signal</keyword>
<keyword evidence="2" id="KW-1133">Transmembrane helix</keyword>
<sequence>MNQLLSCITTLCLCLLCIFTVVIHADTTEITETTTNVEIVNSSIEVQQQKESPNTSPTQTSPNNDPILPTSSLPSPTSIINNNNTSGYDKLPLYTCYVIGECVPCEVFEAKLEKYCHDFGNKEPVECQWDTPDESAGNSTYPNKGSLPKFQPCKRVKRLERTKYFEFQFINIFIAFTSCSILLWRRKKLAADGYRKLSRRIRGNAL</sequence>
<name>A0A1D1ZJS2_9ARAE</name>
<dbReference type="AlphaFoldDB" id="A0A1D1ZJS2"/>
<evidence type="ECO:0000256" key="3">
    <source>
        <dbReference type="SAM" id="SignalP"/>
    </source>
</evidence>
<dbReference type="GO" id="GO:0016020">
    <property type="term" value="C:membrane"/>
    <property type="evidence" value="ECO:0007669"/>
    <property type="project" value="InterPro"/>
</dbReference>
<keyword evidence="2" id="KW-0812">Transmembrane</keyword>